<dbReference type="EMBL" id="CM031811">
    <property type="protein sequence ID" value="KAG6660373.1"/>
    <property type="molecule type" value="Genomic_DNA"/>
</dbReference>
<protein>
    <recommendedName>
        <fullName evidence="1">Endonuclease/exonuclease/phosphatase domain-containing protein</fullName>
    </recommendedName>
</protein>
<sequence>MKPKILSWNVHGLNEINKRQRIKNLLREWRADIVCFQEKKLKLVNQKIVRSVWSCLYVDWVYLASNGASDGILVMWDKRVMEKMEEYIVACSFKMVEDNFMWAFTGIYGPNVDNIIKQLWDEIAGLHTWWDLPWCIGGDFNIIRFPSERFGDNRLRSAMSDFSDCIFDLNLIDLSLTGGPFTWSNSQTWSRFDRLLISPEWESKFLEMCQKKLPRVGSDHFPILLDGGGIEGGRRYFKFENMWLKSEGFVERVRLWWTSYQVFGSPSHILAGKLKALKNDLKLWNSHTFGDLGEQKKTMLEEL</sequence>
<proteinExistence type="predicted"/>
<dbReference type="PANTHER" id="PTHR33710:SF64">
    <property type="entry name" value="ENDONUCLEASE_EXONUCLEASE_PHOSPHATASE DOMAIN-CONTAINING PROTEIN"/>
    <property type="match status" value="1"/>
</dbReference>
<accession>A0A8T1R1Y4</accession>
<dbReference type="AlphaFoldDB" id="A0A8T1R1Y4"/>
<evidence type="ECO:0000313" key="3">
    <source>
        <dbReference type="Proteomes" id="UP000811609"/>
    </source>
</evidence>
<name>A0A8T1R1Y4_CARIL</name>
<feature type="domain" description="Endonuclease/exonuclease/phosphatase" evidence="1">
    <location>
        <begin position="6"/>
        <end position="220"/>
    </location>
</feature>
<dbReference type="InterPro" id="IPR005135">
    <property type="entry name" value="Endo/exonuclease/phosphatase"/>
</dbReference>
<comment type="caution">
    <text evidence="2">The sequence shown here is derived from an EMBL/GenBank/DDBJ whole genome shotgun (WGS) entry which is preliminary data.</text>
</comment>
<dbReference type="PANTHER" id="PTHR33710">
    <property type="entry name" value="BNAC02G09200D PROTEIN"/>
    <property type="match status" value="1"/>
</dbReference>
<gene>
    <name evidence="2" type="ORF">CIPAW_03G101600</name>
</gene>
<dbReference type="Pfam" id="PF03372">
    <property type="entry name" value="Exo_endo_phos"/>
    <property type="match status" value="1"/>
</dbReference>
<keyword evidence="3" id="KW-1185">Reference proteome</keyword>
<dbReference type="Proteomes" id="UP000811609">
    <property type="component" value="Chromosome 3"/>
</dbReference>
<dbReference type="GO" id="GO:0003824">
    <property type="term" value="F:catalytic activity"/>
    <property type="evidence" value="ECO:0007669"/>
    <property type="project" value="InterPro"/>
</dbReference>
<evidence type="ECO:0000259" key="1">
    <source>
        <dbReference type="Pfam" id="PF03372"/>
    </source>
</evidence>
<reference evidence="2" key="1">
    <citation type="submission" date="2020-12" db="EMBL/GenBank/DDBJ databases">
        <title>WGS assembly of Carya illinoinensis cv. Pawnee.</title>
        <authorList>
            <person name="Platts A."/>
            <person name="Shu S."/>
            <person name="Wright S."/>
            <person name="Barry K."/>
            <person name="Edger P."/>
            <person name="Pires J.C."/>
            <person name="Schmutz J."/>
        </authorList>
    </citation>
    <scope>NUCLEOTIDE SEQUENCE</scope>
    <source>
        <tissue evidence="2">Leaf</tissue>
    </source>
</reference>
<evidence type="ECO:0000313" key="2">
    <source>
        <dbReference type="EMBL" id="KAG6660373.1"/>
    </source>
</evidence>
<organism evidence="2 3">
    <name type="scientific">Carya illinoinensis</name>
    <name type="common">Pecan</name>
    <dbReference type="NCBI Taxonomy" id="32201"/>
    <lineage>
        <taxon>Eukaryota</taxon>
        <taxon>Viridiplantae</taxon>
        <taxon>Streptophyta</taxon>
        <taxon>Embryophyta</taxon>
        <taxon>Tracheophyta</taxon>
        <taxon>Spermatophyta</taxon>
        <taxon>Magnoliopsida</taxon>
        <taxon>eudicotyledons</taxon>
        <taxon>Gunneridae</taxon>
        <taxon>Pentapetalae</taxon>
        <taxon>rosids</taxon>
        <taxon>fabids</taxon>
        <taxon>Fagales</taxon>
        <taxon>Juglandaceae</taxon>
        <taxon>Carya</taxon>
    </lineage>
</organism>